<dbReference type="AlphaFoldDB" id="A0A1Y1SA87"/>
<feature type="domain" description="DUF4124" evidence="3">
    <location>
        <begin position="8"/>
        <end position="68"/>
    </location>
</feature>
<evidence type="ECO:0000259" key="3">
    <source>
        <dbReference type="Pfam" id="PF13511"/>
    </source>
</evidence>
<sequence length="203" mass="23268">MRALLLILAVATASAAYAKTYRWVDENGRVHYGDRIPAKYAQQQVQTLNDRGVVVNEKNAPKTAEQLAAEQAQREAEAEAKRRQEEQNRYDQFLLSTYATQDQILHRRDEQLAILDSRIASGEKSVAESQATLSSLKEREDRLKAQDKAVPSKLQKQIMEFETVVRTSEAALNAMRAEREKVNDEFERDLTRFIQLKTPARLY</sequence>
<evidence type="ECO:0000256" key="1">
    <source>
        <dbReference type="SAM" id="Coils"/>
    </source>
</evidence>
<proteinExistence type="predicted"/>
<protein>
    <recommendedName>
        <fullName evidence="3">DUF4124 domain-containing protein</fullName>
    </recommendedName>
</protein>
<keyword evidence="2" id="KW-0732">Signal</keyword>
<accession>A0A1Y1SA87</accession>
<keyword evidence="1" id="KW-0175">Coiled coil</keyword>
<dbReference type="OrthoDB" id="7064973at2"/>
<keyword evidence="5" id="KW-1185">Reference proteome</keyword>
<dbReference type="EMBL" id="AQQV01000005">
    <property type="protein sequence ID" value="ORE85245.1"/>
    <property type="molecule type" value="Genomic_DNA"/>
</dbReference>
<dbReference type="RefSeq" id="WP_083563390.1">
    <property type="nucleotide sequence ID" value="NZ_AQQV01000005.1"/>
</dbReference>
<feature type="chain" id="PRO_5012214715" description="DUF4124 domain-containing protein" evidence="2">
    <location>
        <begin position="19"/>
        <end position="203"/>
    </location>
</feature>
<comment type="caution">
    <text evidence="4">The sequence shown here is derived from an EMBL/GenBank/DDBJ whole genome shotgun (WGS) entry which is preliminary data.</text>
</comment>
<gene>
    <name evidence="4" type="ORF">ATO7_15717</name>
</gene>
<evidence type="ECO:0000313" key="4">
    <source>
        <dbReference type="EMBL" id="ORE85245.1"/>
    </source>
</evidence>
<organism evidence="4 5">
    <name type="scientific">Oceanococcus atlanticus</name>
    <dbReference type="NCBI Taxonomy" id="1317117"/>
    <lineage>
        <taxon>Bacteria</taxon>
        <taxon>Pseudomonadati</taxon>
        <taxon>Pseudomonadota</taxon>
        <taxon>Gammaproteobacteria</taxon>
        <taxon>Chromatiales</taxon>
        <taxon>Oceanococcaceae</taxon>
        <taxon>Oceanococcus</taxon>
    </lineage>
</organism>
<name>A0A1Y1SA87_9GAMM</name>
<feature type="signal peptide" evidence="2">
    <location>
        <begin position="1"/>
        <end position="18"/>
    </location>
</feature>
<dbReference type="STRING" id="1317117.ATO7_15717"/>
<evidence type="ECO:0000313" key="5">
    <source>
        <dbReference type="Proteomes" id="UP000192342"/>
    </source>
</evidence>
<reference evidence="4 5" key="1">
    <citation type="submission" date="2013-04" db="EMBL/GenBank/DDBJ databases">
        <title>Oceanococcus atlanticus 22II-S10r2 Genome Sequencing.</title>
        <authorList>
            <person name="Lai Q."/>
            <person name="Li G."/>
            <person name="Shao Z."/>
        </authorList>
    </citation>
    <scope>NUCLEOTIDE SEQUENCE [LARGE SCALE GENOMIC DNA]</scope>
    <source>
        <strain evidence="4 5">22II-S10r2</strain>
    </source>
</reference>
<feature type="coiled-coil region" evidence="1">
    <location>
        <begin position="126"/>
        <end position="185"/>
    </location>
</feature>
<dbReference type="Pfam" id="PF13511">
    <property type="entry name" value="DUF4124"/>
    <property type="match status" value="1"/>
</dbReference>
<evidence type="ECO:0000256" key="2">
    <source>
        <dbReference type="SAM" id="SignalP"/>
    </source>
</evidence>
<dbReference type="InterPro" id="IPR025392">
    <property type="entry name" value="DUF4124"/>
</dbReference>
<dbReference type="Proteomes" id="UP000192342">
    <property type="component" value="Unassembled WGS sequence"/>
</dbReference>